<dbReference type="Proteomes" id="UP001218218">
    <property type="component" value="Unassembled WGS sequence"/>
</dbReference>
<keyword evidence="3" id="KW-1185">Reference proteome</keyword>
<feature type="region of interest" description="Disordered" evidence="1">
    <location>
        <begin position="1"/>
        <end position="24"/>
    </location>
</feature>
<protein>
    <submittedName>
        <fullName evidence="2">Uncharacterized protein</fullName>
    </submittedName>
</protein>
<feature type="non-terminal residue" evidence="2">
    <location>
        <position position="259"/>
    </location>
</feature>
<evidence type="ECO:0000313" key="3">
    <source>
        <dbReference type="Proteomes" id="UP001218218"/>
    </source>
</evidence>
<proteinExistence type="predicted"/>
<reference evidence="2" key="1">
    <citation type="submission" date="2023-03" db="EMBL/GenBank/DDBJ databases">
        <title>Massive genome expansion in bonnet fungi (Mycena s.s.) driven by repeated elements and novel gene families across ecological guilds.</title>
        <authorList>
            <consortium name="Lawrence Berkeley National Laboratory"/>
            <person name="Harder C.B."/>
            <person name="Miyauchi S."/>
            <person name="Viragh M."/>
            <person name="Kuo A."/>
            <person name="Thoen E."/>
            <person name="Andreopoulos B."/>
            <person name="Lu D."/>
            <person name="Skrede I."/>
            <person name="Drula E."/>
            <person name="Henrissat B."/>
            <person name="Morin E."/>
            <person name="Kohler A."/>
            <person name="Barry K."/>
            <person name="LaButti K."/>
            <person name="Morin E."/>
            <person name="Salamov A."/>
            <person name="Lipzen A."/>
            <person name="Mereny Z."/>
            <person name="Hegedus B."/>
            <person name="Baldrian P."/>
            <person name="Stursova M."/>
            <person name="Weitz H."/>
            <person name="Taylor A."/>
            <person name="Grigoriev I.V."/>
            <person name="Nagy L.G."/>
            <person name="Martin F."/>
            <person name="Kauserud H."/>
        </authorList>
    </citation>
    <scope>NUCLEOTIDE SEQUENCE</scope>
    <source>
        <strain evidence="2">CBHHK002</strain>
    </source>
</reference>
<feature type="compositionally biased region" description="Basic and acidic residues" evidence="1">
    <location>
        <begin position="244"/>
        <end position="259"/>
    </location>
</feature>
<name>A0AAD7EFG7_9AGAR</name>
<evidence type="ECO:0000313" key="2">
    <source>
        <dbReference type="EMBL" id="KAJ7320724.1"/>
    </source>
</evidence>
<sequence>HHRDSRKAREKRKPTAIPGIQTTNPTPPSWRFIIIWPALSEMAVLYYINIIHFSDPYAEMGQPTSDAGCVYSGAGITFDESFTNLPLLFGAAALDESESWLDGPEIARRIPDDTSKPELKEIMNLLEPDKLFREEGEDTESADHAGVVVKFLHTSRAFSVLHVIDWFSDRETSSLVAILDPKGFRTLTLDIPVSETLEQIVAVVTTPEPKLDPPSKRARFTGVSQLSPTRKPQSTSTEAPLTKPHSDGARTRGGKKESK</sequence>
<accession>A0AAD7EFG7</accession>
<feature type="compositionally biased region" description="Basic residues" evidence="1">
    <location>
        <begin position="1"/>
        <end position="14"/>
    </location>
</feature>
<evidence type="ECO:0000256" key="1">
    <source>
        <dbReference type="SAM" id="MobiDB-lite"/>
    </source>
</evidence>
<gene>
    <name evidence="2" type="ORF">DFH08DRAFT_1034474</name>
</gene>
<organism evidence="2 3">
    <name type="scientific">Mycena albidolilacea</name>
    <dbReference type="NCBI Taxonomy" id="1033008"/>
    <lineage>
        <taxon>Eukaryota</taxon>
        <taxon>Fungi</taxon>
        <taxon>Dikarya</taxon>
        <taxon>Basidiomycota</taxon>
        <taxon>Agaricomycotina</taxon>
        <taxon>Agaricomycetes</taxon>
        <taxon>Agaricomycetidae</taxon>
        <taxon>Agaricales</taxon>
        <taxon>Marasmiineae</taxon>
        <taxon>Mycenaceae</taxon>
        <taxon>Mycena</taxon>
    </lineage>
</organism>
<dbReference type="EMBL" id="JARIHO010000053">
    <property type="protein sequence ID" value="KAJ7320724.1"/>
    <property type="molecule type" value="Genomic_DNA"/>
</dbReference>
<comment type="caution">
    <text evidence="2">The sequence shown here is derived from an EMBL/GenBank/DDBJ whole genome shotgun (WGS) entry which is preliminary data.</text>
</comment>
<feature type="region of interest" description="Disordered" evidence="1">
    <location>
        <begin position="207"/>
        <end position="259"/>
    </location>
</feature>
<dbReference type="AlphaFoldDB" id="A0AAD7EFG7"/>
<feature type="compositionally biased region" description="Polar residues" evidence="1">
    <location>
        <begin position="222"/>
        <end position="239"/>
    </location>
</feature>